<dbReference type="InterPro" id="IPR043166">
    <property type="entry name" value="LarA-like_C"/>
</dbReference>
<evidence type="ECO:0000259" key="1">
    <source>
        <dbReference type="Pfam" id="PF09861"/>
    </source>
</evidence>
<evidence type="ECO:0000313" key="4">
    <source>
        <dbReference type="Proteomes" id="UP000010797"/>
    </source>
</evidence>
<feature type="domain" description="LarA-like N-terminal" evidence="1">
    <location>
        <begin position="18"/>
        <end position="216"/>
    </location>
</feature>
<reference evidence="4" key="1">
    <citation type="submission" date="2012-02" db="EMBL/GenBank/DDBJ databases">
        <title>Complete sequence of Desulfitobacterium dichloroeliminans LMG P-21439.</title>
        <authorList>
            <person name="Lucas S."/>
            <person name="Han J."/>
            <person name="Lapidus A."/>
            <person name="Cheng J.-F."/>
            <person name="Goodwin L."/>
            <person name="Pitluck S."/>
            <person name="Peters L."/>
            <person name="Ovchinnikova G."/>
            <person name="Teshima H."/>
            <person name="Detter J.C."/>
            <person name="Han C."/>
            <person name="Tapia R."/>
            <person name="Land M."/>
            <person name="Hauser L."/>
            <person name="Kyrpides N."/>
            <person name="Ivanova N."/>
            <person name="Pagani I."/>
            <person name="Kruse T."/>
            <person name="de Vos W.M."/>
            <person name="Boon N."/>
            <person name="Smidt H."/>
            <person name="Woyke T."/>
        </authorList>
    </citation>
    <scope>NUCLEOTIDE SEQUENCE [LARGE SCALE GENOMIC DNA]</scope>
    <source>
        <strain evidence="4">LMG P-21439 / DCA1</strain>
    </source>
</reference>
<name>L0F728_DESDL</name>
<dbReference type="PANTHER" id="PTHR33171:SF17">
    <property type="entry name" value="LARA-LIKE N-TERMINAL DOMAIN-CONTAINING PROTEIN"/>
    <property type="match status" value="1"/>
</dbReference>
<dbReference type="KEGG" id="ddl:Desdi_1493"/>
<organism evidence="3 4">
    <name type="scientific">Desulfitobacterium dichloroeliminans (strain LMG P-21439 / DCA1)</name>
    <dbReference type="NCBI Taxonomy" id="871963"/>
    <lineage>
        <taxon>Bacteria</taxon>
        <taxon>Bacillati</taxon>
        <taxon>Bacillota</taxon>
        <taxon>Clostridia</taxon>
        <taxon>Eubacteriales</taxon>
        <taxon>Desulfitobacteriaceae</taxon>
        <taxon>Desulfitobacterium</taxon>
    </lineage>
</organism>
<dbReference type="AlphaFoldDB" id="L0F728"/>
<dbReference type="InterPro" id="IPR047926">
    <property type="entry name" value="Ni_dep_LarA"/>
</dbReference>
<dbReference type="Gene3D" id="3.40.50.11440">
    <property type="match status" value="1"/>
</dbReference>
<evidence type="ECO:0000313" key="3">
    <source>
        <dbReference type="EMBL" id="AGA68987.1"/>
    </source>
</evidence>
<dbReference type="PANTHER" id="PTHR33171">
    <property type="entry name" value="LAR_N DOMAIN-CONTAINING PROTEIN"/>
    <property type="match status" value="1"/>
</dbReference>
<dbReference type="InterPro" id="IPR048520">
    <property type="entry name" value="LarA_C"/>
</dbReference>
<dbReference type="InterPro" id="IPR018657">
    <property type="entry name" value="LarA-like_N"/>
</dbReference>
<dbReference type="Pfam" id="PF09861">
    <property type="entry name" value="Lar_N"/>
    <property type="match status" value="1"/>
</dbReference>
<protein>
    <submittedName>
        <fullName evidence="3">Uncharacterized protein</fullName>
    </submittedName>
</protein>
<dbReference type="STRING" id="871963.Desdi_1493"/>
<dbReference type="EMBL" id="CP003344">
    <property type="protein sequence ID" value="AGA68987.1"/>
    <property type="molecule type" value="Genomic_DNA"/>
</dbReference>
<dbReference type="GO" id="GO:0050043">
    <property type="term" value="F:lactate racemase activity"/>
    <property type="evidence" value="ECO:0007669"/>
    <property type="project" value="InterPro"/>
</dbReference>
<dbReference type="InterPro" id="IPR048068">
    <property type="entry name" value="LarA-like"/>
</dbReference>
<dbReference type="Proteomes" id="UP000010797">
    <property type="component" value="Chromosome"/>
</dbReference>
<feature type="domain" description="Lactate racemase C-terminal" evidence="2">
    <location>
        <begin position="288"/>
        <end position="424"/>
    </location>
</feature>
<accession>L0F728</accession>
<dbReference type="eggNOG" id="COG3875">
    <property type="taxonomic scope" value="Bacteria"/>
</dbReference>
<evidence type="ECO:0000259" key="2">
    <source>
        <dbReference type="Pfam" id="PF21113"/>
    </source>
</evidence>
<gene>
    <name evidence="3" type="ordered locus">Desdi_1493</name>
</gene>
<dbReference type="NCBIfam" id="NF033504">
    <property type="entry name" value="Ni_dep_LarA"/>
    <property type="match status" value="1"/>
</dbReference>
<dbReference type="HOGENOM" id="CLU_050189_0_0_9"/>
<keyword evidence="4" id="KW-1185">Reference proteome</keyword>
<dbReference type="Gene3D" id="3.90.226.30">
    <property type="match status" value="1"/>
</dbReference>
<dbReference type="RefSeq" id="WP_015261980.1">
    <property type="nucleotide sequence ID" value="NC_019903.1"/>
</dbReference>
<sequence length="434" mass="47735">MSDERDVIGMRREYKFKYDEEYLSLALNPDQIIQELQAKDIQPIEDVTKEVNKVLDAPIASPPFNALFKAGDQVTIVVSDITRLVKLHEYLPTLVNRLNSLGIPDKDILILTATGTHRGQTAEEKKRVVGAEMYSRLEIIDHDCDHSEMVSVGTTPRGTEVVVNRLVVERKVILTGGIVHHLMAGFGGGRKSILPGVASRETIAQNHLHSLDPNAERSNPLIGVGALIDNPLHEDMVDATQFVNPDFLVNAVIHTDGRVAKLFAGHWLKAWEEGCVWADENYGVPIGKKADLVIASCGGFPKDISLYQSTKTLFNAALAVKPGGTILVLAGCREGAGADEFFGWSEPLKEQKLDPELRKNFTIPGYIFYAAVESARKAKVILYSMIEPEQVKPMGMTGVNSLVEALELAQVDRENQEIIIMPYGGATIPLYQKG</sequence>
<proteinExistence type="predicted"/>
<dbReference type="Pfam" id="PF21113">
    <property type="entry name" value="LarA_C"/>
    <property type="match status" value="1"/>
</dbReference>